<reference evidence="2" key="1">
    <citation type="journal article" date="2022" name="Mol. Ecol. Resour.">
        <title>The genomes of chicory, endive, great burdock and yacon provide insights into Asteraceae palaeo-polyploidization history and plant inulin production.</title>
        <authorList>
            <person name="Fan W."/>
            <person name="Wang S."/>
            <person name="Wang H."/>
            <person name="Wang A."/>
            <person name="Jiang F."/>
            <person name="Liu H."/>
            <person name="Zhao H."/>
            <person name="Xu D."/>
            <person name="Zhang Y."/>
        </authorList>
    </citation>
    <scope>NUCLEOTIDE SEQUENCE [LARGE SCALE GENOMIC DNA]</scope>
    <source>
        <strain evidence="2">cv. Niubang</strain>
    </source>
</reference>
<sequence length="92" mass="10448">MGEENIKDIENFGENLGKQVPQVDEPLGEYVSIVEENIKDSENLGENLGDQFTDFSQFKDFPPFKEHDGEFHEDAPSKVDNEVDMTKVKVTV</sequence>
<dbReference type="EMBL" id="CM042062">
    <property type="protein sequence ID" value="KAI3669434.1"/>
    <property type="molecule type" value="Genomic_DNA"/>
</dbReference>
<keyword evidence="2" id="KW-1185">Reference proteome</keyword>
<dbReference type="Proteomes" id="UP001055879">
    <property type="component" value="Linkage Group LG16"/>
</dbReference>
<organism evidence="1 2">
    <name type="scientific">Arctium lappa</name>
    <name type="common">Greater burdock</name>
    <name type="synonym">Lappa major</name>
    <dbReference type="NCBI Taxonomy" id="4217"/>
    <lineage>
        <taxon>Eukaryota</taxon>
        <taxon>Viridiplantae</taxon>
        <taxon>Streptophyta</taxon>
        <taxon>Embryophyta</taxon>
        <taxon>Tracheophyta</taxon>
        <taxon>Spermatophyta</taxon>
        <taxon>Magnoliopsida</taxon>
        <taxon>eudicotyledons</taxon>
        <taxon>Gunneridae</taxon>
        <taxon>Pentapetalae</taxon>
        <taxon>asterids</taxon>
        <taxon>campanulids</taxon>
        <taxon>Asterales</taxon>
        <taxon>Asteraceae</taxon>
        <taxon>Carduoideae</taxon>
        <taxon>Cardueae</taxon>
        <taxon>Arctiinae</taxon>
        <taxon>Arctium</taxon>
    </lineage>
</organism>
<gene>
    <name evidence="1" type="ORF">L6452_40669</name>
</gene>
<reference evidence="1 2" key="2">
    <citation type="journal article" date="2022" name="Mol. Ecol. Resour.">
        <title>The genomes of chicory, endive, great burdock and yacon provide insights into Asteraceae paleo-polyploidization history and plant inulin production.</title>
        <authorList>
            <person name="Fan W."/>
            <person name="Wang S."/>
            <person name="Wang H."/>
            <person name="Wang A."/>
            <person name="Jiang F."/>
            <person name="Liu H."/>
            <person name="Zhao H."/>
            <person name="Xu D."/>
            <person name="Zhang Y."/>
        </authorList>
    </citation>
    <scope>NUCLEOTIDE SEQUENCE [LARGE SCALE GENOMIC DNA]</scope>
    <source>
        <strain evidence="2">cv. Niubang</strain>
    </source>
</reference>
<proteinExistence type="predicted"/>
<evidence type="ECO:0000313" key="2">
    <source>
        <dbReference type="Proteomes" id="UP001055879"/>
    </source>
</evidence>
<protein>
    <submittedName>
        <fullName evidence="1">Uncharacterized protein</fullName>
    </submittedName>
</protein>
<accession>A0ACB8XMJ0</accession>
<comment type="caution">
    <text evidence="1">The sequence shown here is derived from an EMBL/GenBank/DDBJ whole genome shotgun (WGS) entry which is preliminary data.</text>
</comment>
<evidence type="ECO:0000313" key="1">
    <source>
        <dbReference type="EMBL" id="KAI3669434.1"/>
    </source>
</evidence>
<name>A0ACB8XMJ0_ARCLA</name>